<feature type="transmembrane region" description="Helical" evidence="7">
    <location>
        <begin position="55"/>
        <end position="77"/>
    </location>
</feature>
<feature type="transmembrane region" description="Helical" evidence="7">
    <location>
        <begin position="221"/>
        <end position="245"/>
    </location>
</feature>
<evidence type="ECO:0000313" key="10">
    <source>
        <dbReference type="Proteomes" id="UP000313645"/>
    </source>
</evidence>
<evidence type="ECO:0000256" key="2">
    <source>
        <dbReference type="ARBA" id="ARBA00007400"/>
    </source>
</evidence>
<feature type="transmembrane region" description="Helical" evidence="7">
    <location>
        <begin position="159"/>
        <end position="178"/>
    </location>
</feature>
<evidence type="ECO:0000256" key="7">
    <source>
        <dbReference type="SAM" id="Phobius"/>
    </source>
</evidence>
<keyword evidence="5 7" id="KW-1133">Transmembrane helix</keyword>
<evidence type="ECO:0000256" key="6">
    <source>
        <dbReference type="ARBA" id="ARBA00023136"/>
    </source>
</evidence>
<feature type="transmembrane region" description="Helical" evidence="7">
    <location>
        <begin position="89"/>
        <end position="108"/>
    </location>
</feature>
<sequence length="349" mass="39691">MPTLGKCMQHKVWIDYLRVIAILAVIAIHVSTVFYKQYGVISDVDWWFANLLDAASRFSVPLFVMASGVVLLGRAIAPPEFLRKRAWRLLPPIIVWNLVYLVLGYFLWNPDHRSLLALTGTMIRAGHSYGHLWYLTMFACLMLFAPFLNQYIRGEKPGLAEFAALAVLFFLFACLDQGSLLVKAVADSDITWYAVFPLYILYFVGGYVIDRYPERFRFSRGTLWGVVVATVLIGAGLNAVLYRGFGIHEDFLVLNNLGPLVILCTFAIFILLRQQADRLKARPGISAWSDASFGIYLIHPLIIFTTMPLSRYFEGILWLFMVLDVAVVAVVSFAVIRLLRRMAWFRQIS</sequence>
<organism evidence="9 10">
    <name type="scientific">Marinobacter halodurans</name>
    <dbReference type="NCBI Taxonomy" id="2528979"/>
    <lineage>
        <taxon>Bacteria</taxon>
        <taxon>Pseudomonadati</taxon>
        <taxon>Pseudomonadota</taxon>
        <taxon>Gammaproteobacteria</taxon>
        <taxon>Pseudomonadales</taxon>
        <taxon>Marinobacteraceae</taxon>
        <taxon>Marinobacter</taxon>
    </lineage>
</organism>
<feature type="transmembrane region" description="Helical" evidence="7">
    <location>
        <begin position="293"/>
        <end position="310"/>
    </location>
</feature>
<dbReference type="PANTHER" id="PTHR40074">
    <property type="entry name" value="O-ACETYLTRANSFERASE WECH"/>
    <property type="match status" value="1"/>
</dbReference>
<evidence type="ECO:0000259" key="8">
    <source>
        <dbReference type="Pfam" id="PF01757"/>
    </source>
</evidence>
<feature type="transmembrane region" description="Helical" evidence="7">
    <location>
        <begin position="251"/>
        <end position="272"/>
    </location>
</feature>
<dbReference type="EMBL" id="SJDL01000033">
    <property type="protein sequence ID" value="TBW50751.1"/>
    <property type="molecule type" value="Genomic_DNA"/>
</dbReference>
<reference evidence="9 10" key="1">
    <citation type="submission" date="2019-02" db="EMBL/GenBank/DDBJ databases">
        <title>Marinobacter halodurans sp. nov., a marine bacterium isolated from sea tidal flat.</title>
        <authorList>
            <person name="Yoo Y."/>
            <person name="Lee D.W."/>
            <person name="Kim B.S."/>
            <person name="Kim J.-J."/>
        </authorList>
    </citation>
    <scope>NUCLEOTIDE SEQUENCE [LARGE SCALE GENOMIC DNA]</scope>
    <source>
        <strain evidence="9 10">YJ-S3-2</strain>
    </source>
</reference>
<feature type="domain" description="Acyltransferase 3" evidence="8">
    <location>
        <begin position="12"/>
        <end position="334"/>
    </location>
</feature>
<keyword evidence="4 7" id="KW-0812">Transmembrane</keyword>
<keyword evidence="6 7" id="KW-0472">Membrane</keyword>
<protein>
    <recommendedName>
        <fullName evidence="8">Acyltransferase 3 domain-containing protein</fullName>
    </recommendedName>
</protein>
<evidence type="ECO:0000256" key="1">
    <source>
        <dbReference type="ARBA" id="ARBA00004651"/>
    </source>
</evidence>
<comment type="caution">
    <text evidence="9">The sequence shown here is derived from an EMBL/GenBank/DDBJ whole genome shotgun (WGS) entry which is preliminary data.</text>
</comment>
<accession>A0ABY1ZG95</accession>
<dbReference type="PANTHER" id="PTHR40074:SF2">
    <property type="entry name" value="O-ACETYLTRANSFERASE WECH"/>
    <property type="match status" value="1"/>
</dbReference>
<gene>
    <name evidence="9" type="ORF">EZI54_17790</name>
</gene>
<evidence type="ECO:0000256" key="5">
    <source>
        <dbReference type="ARBA" id="ARBA00022989"/>
    </source>
</evidence>
<evidence type="ECO:0000256" key="4">
    <source>
        <dbReference type="ARBA" id="ARBA00022692"/>
    </source>
</evidence>
<dbReference type="InterPro" id="IPR002656">
    <property type="entry name" value="Acyl_transf_3_dom"/>
</dbReference>
<dbReference type="Proteomes" id="UP000313645">
    <property type="component" value="Unassembled WGS sequence"/>
</dbReference>
<dbReference type="Pfam" id="PF01757">
    <property type="entry name" value="Acyl_transf_3"/>
    <property type="match status" value="1"/>
</dbReference>
<feature type="transmembrane region" description="Helical" evidence="7">
    <location>
        <begin position="12"/>
        <end position="35"/>
    </location>
</feature>
<comment type="subcellular location">
    <subcellularLocation>
        <location evidence="1">Cell membrane</location>
        <topology evidence="1">Multi-pass membrane protein</topology>
    </subcellularLocation>
</comment>
<comment type="similarity">
    <text evidence="2">Belongs to the acyltransferase 3 family.</text>
</comment>
<keyword evidence="3" id="KW-1003">Cell membrane</keyword>
<name>A0ABY1ZG95_9GAMM</name>
<evidence type="ECO:0000313" key="9">
    <source>
        <dbReference type="EMBL" id="TBW50751.1"/>
    </source>
</evidence>
<feature type="transmembrane region" description="Helical" evidence="7">
    <location>
        <begin position="316"/>
        <end position="339"/>
    </location>
</feature>
<feature type="transmembrane region" description="Helical" evidence="7">
    <location>
        <begin position="128"/>
        <end position="147"/>
    </location>
</feature>
<evidence type="ECO:0000256" key="3">
    <source>
        <dbReference type="ARBA" id="ARBA00022475"/>
    </source>
</evidence>
<proteinExistence type="inferred from homology"/>
<keyword evidence="10" id="KW-1185">Reference proteome</keyword>
<feature type="transmembrane region" description="Helical" evidence="7">
    <location>
        <begin position="190"/>
        <end position="209"/>
    </location>
</feature>